<protein>
    <submittedName>
        <fullName evidence="10">Gustatory receptor for sugar taste 64a-like</fullName>
    </submittedName>
</protein>
<evidence type="ECO:0000256" key="2">
    <source>
        <dbReference type="ARBA" id="ARBA00005327"/>
    </source>
</evidence>
<keyword evidence="5 8" id="KW-1133">Transmembrane helix</keyword>
<sequence>MTKDKKIKINQNDSTLLQQPFYDEFLQTMTNMIHWSRWVGVAGSEGVVWKLWGFLLLCLLLAIEGQAIWKVIKALAGWAIDMRGHRSVTARLAGTMFYSASLLCLIQCWRLSCSWKEISKYWASIEWTLSIQYVPRDKTIRTKMYKTVFFVATLSSVEHLLDMISSFDFNCQLSLCFRTFFLKSHGFLILEHEYSDWIAVLVFITSIMATILWNLQDLIIILTSMGLSARYQRLNEGVKIVTTKNNKEEKSNKDREFLKVYMWRKIREAYVKQSMLVRKVDNSLGTLILMSAFFNFYFICVQLFLGIASSDPAASVNQIYHAVSLSWVCIRTGYTVLAAAEVNKTSTLALPYLYESSAQYYNVEIERLQKQLSRDYVALTGMGFFYLNRTFVLQMAGAVVTYVLVLIQYDDSETVVPTNSTLTT</sequence>
<dbReference type="Pfam" id="PF06151">
    <property type="entry name" value="Trehalose_recp"/>
    <property type="match status" value="1"/>
</dbReference>
<evidence type="ECO:0000256" key="5">
    <source>
        <dbReference type="ARBA" id="ARBA00022989"/>
    </source>
</evidence>
<dbReference type="PANTHER" id="PTHR21421:SF29">
    <property type="entry name" value="GUSTATORY RECEPTOR 5A FOR TREHALOSE-RELATED"/>
    <property type="match status" value="1"/>
</dbReference>
<evidence type="ECO:0000256" key="1">
    <source>
        <dbReference type="ARBA" id="ARBA00004651"/>
    </source>
</evidence>
<evidence type="ECO:0000256" key="8">
    <source>
        <dbReference type="SAM" id="Phobius"/>
    </source>
</evidence>
<evidence type="ECO:0000256" key="3">
    <source>
        <dbReference type="ARBA" id="ARBA00022475"/>
    </source>
</evidence>
<evidence type="ECO:0000313" key="9">
    <source>
        <dbReference type="Proteomes" id="UP001652626"/>
    </source>
</evidence>
<dbReference type="Proteomes" id="UP001652626">
    <property type="component" value="Chromosome 5"/>
</dbReference>
<keyword evidence="3" id="KW-1003">Cell membrane</keyword>
<keyword evidence="6 8" id="KW-0472">Membrane</keyword>
<feature type="transmembrane region" description="Helical" evidence="8">
    <location>
        <begin position="391"/>
        <end position="409"/>
    </location>
</feature>
<dbReference type="InterPro" id="IPR009318">
    <property type="entry name" value="Gustatory_rcpt"/>
</dbReference>
<feature type="transmembrane region" description="Helical" evidence="8">
    <location>
        <begin position="51"/>
        <end position="72"/>
    </location>
</feature>
<accession>A0ABM4B001</accession>
<dbReference type="PANTHER" id="PTHR21421">
    <property type="entry name" value="GUSTATORY RECEPTOR"/>
    <property type="match status" value="1"/>
</dbReference>
<proteinExistence type="inferred from homology"/>
<organism evidence="9 10">
    <name type="scientific">Vanessa tameamea</name>
    <name type="common">Kamehameha butterfly</name>
    <dbReference type="NCBI Taxonomy" id="334116"/>
    <lineage>
        <taxon>Eukaryota</taxon>
        <taxon>Metazoa</taxon>
        <taxon>Ecdysozoa</taxon>
        <taxon>Arthropoda</taxon>
        <taxon>Hexapoda</taxon>
        <taxon>Insecta</taxon>
        <taxon>Pterygota</taxon>
        <taxon>Neoptera</taxon>
        <taxon>Endopterygota</taxon>
        <taxon>Lepidoptera</taxon>
        <taxon>Glossata</taxon>
        <taxon>Ditrysia</taxon>
        <taxon>Papilionoidea</taxon>
        <taxon>Nymphalidae</taxon>
        <taxon>Nymphalinae</taxon>
        <taxon>Vanessa</taxon>
    </lineage>
</organism>
<keyword evidence="7" id="KW-0675">Receptor</keyword>
<evidence type="ECO:0000256" key="6">
    <source>
        <dbReference type="ARBA" id="ARBA00023136"/>
    </source>
</evidence>
<feature type="transmembrane region" description="Helical" evidence="8">
    <location>
        <begin position="92"/>
        <end position="112"/>
    </location>
</feature>
<evidence type="ECO:0000256" key="4">
    <source>
        <dbReference type="ARBA" id="ARBA00022692"/>
    </source>
</evidence>
<evidence type="ECO:0000256" key="7">
    <source>
        <dbReference type="ARBA" id="ARBA00023170"/>
    </source>
</evidence>
<reference evidence="10" key="1">
    <citation type="submission" date="2025-08" db="UniProtKB">
        <authorList>
            <consortium name="RefSeq"/>
        </authorList>
    </citation>
    <scope>IDENTIFICATION</scope>
    <source>
        <tissue evidence="10">Whole body</tissue>
    </source>
</reference>
<keyword evidence="4 8" id="KW-0812">Transmembrane</keyword>
<name>A0ABM4B001_VANTA</name>
<gene>
    <name evidence="10" type="primary">LOC113392409</name>
</gene>
<evidence type="ECO:0000313" key="10">
    <source>
        <dbReference type="RefSeq" id="XP_064076856.1"/>
    </source>
</evidence>
<comment type="subcellular location">
    <subcellularLocation>
        <location evidence="1">Cell membrane</location>
        <topology evidence="1">Multi-pass membrane protein</topology>
    </subcellularLocation>
</comment>
<keyword evidence="9" id="KW-1185">Reference proteome</keyword>
<dbReference type="RefSeq" id="XP_064076856.1">
    <property type="nucleotide sequence ID" value="XM_064220786.1"/>
</dbReference>
<feature type="transmembrane region" description="Helical" evidence="8">
    <location>
        <begin position="284"/>
        <end position="307"/>
    </location>
</feature>
<comment type="similarity">
    <text evidence="2">Belongs to the insect chemoreceptor superfamily. Gustatory receptor (GR) family. Gr5a subfamily.</text>
</comment>
<feature type="transmembrane region" description="Helical" evidence="8">
    <location>
        <begin position="197"/>
        <end position="215"/>
    </location>
</feature>
<dbReference type="GeneID" id="113392409"/>